<protein>
    <submittedName>
        <fullName evidence="1">Uncharacterized protein</fullName>
    </submittedName>
</protein>
<reference evidence="1" key="1">
    <citation type="submission" date="2019-08" db="EMBL/GenBank/DDBJ databases">
        <authorList>
            <person name="Kucharzyk K."/>
            <person name="Murdoch R.W."/>
            <person name="Higgins S."/>
            <person name="Loffler F."/>
        </authorList>
    </citation>
    <scope>NUCLEOTIDE SEQUENCE</scope>
</reference>
<sequence length="73" mass="8363">MFFHDIGHIIRGEAGIMDPFWVDHHLRTVSTTADARGFEDLNLIDQSLCDKFILEGIHGLMGTLFQAFWIDTK</sequence>
<dbReference type="AlphaFoldDB" id="A0A645AWN1"/>
<dbReference type="EMBL" id="VSSQ01016309">
    <property type="protein sequence ID" value="MPM57509.1"/>
    <property type="molecule type" value="Genomic_DNA"/>
</dbReference>
<evidence type="ECO:0000313" key="1">
    <source>
        <dbReference type="EMBL" id="MPM57509.1"/>
    </source>
</evidence>
<name>A0A645AWN1_9ZZZZ</name>
<accession>A0A645AWN1</accession>
<proteinExistence type="predicted"/>
<gene>
    <name evidence="1" type="ORF">SDC9_104331</name>
</gene>
<comment type="caution">
    <text evidence="1">The sequence shown here is derived from an EMBL/GenBank/DDBJ whole genome shotgun (WGS) entry which is preliminary data.</text>
</comment>
<organism evidence="1">
    <name type="scientific">bioreactor metagenome</name>
    <dbReference type="NCBI Taxonomy" id="1076179"/>
    <lineage>
        <taxon>unclassified sequences</taxon>
        <taxon>metagenomes</taxon>
        <taxon>ecological metagenomes</taxon>
    </lineage>
</organism>